<dbReference type="SUPFAM" id="SSF56112">
    <property type="entry name" value="Protein kinase-like (PK-like)"/>
    <property type="match status" value="1"/>
</dbReference>
<comment type="catalytic activity">
    <reaction evidence="1">
        <text>ATP + protein L-histidine = ADP + protein N-phospho-L-histidine.</text>
        <dbReference type="EC" id="2.7.13.3"/>
    </reaction>
</comment>
<evidence type="ECO:0000256" key="1">
    <source>
        <dbReference type="ARBA" id="ARBA00000085"/>
    </source>
</evidence>
<evidence type="ECO:0000256" key="2">
    <source>
        <dbReference type="ARBA" id="ARBA00012438"/>
    </source>
</evidence>
<sequence length="1156" mass="129061">MFELAGYRVLETIENGGEIVLCRVERLSDGRRLLAKALTGSAADADAAATLYQEYERLLGLQGRGGVEPEGVELQGTRSALLLPDNGETTLAQAMRAHRDSMKLEQLLERAVSMADSLSQLHRAGLMLHVLTPSSILLGDSEARLLDVRYASSIDSAAGSFWEGRRSDWGLPYLAPEQTGRTGRTPDVRSDLYSLGVILYEWFAGTYPYPADDTIDLVYRHLAANPEPAWRRNASVPRTVSDIVQKCMEKMPEARYADAAGIRADLEECLLQLRVTGKVQPFPLGELDRPQRRASEERLSEADKTARHEAKEHAVDSWGVSYSFVPRRIGLRLLERKVRRKLKRLGAEAIRKLPAAADPQLRADLAALAKAIEVDSNAESQSRDFSTLTLAELTLEHGWTPESVVGLTNYMSRYEDHPHQETFAEEWSKQMQLLADEEPGLFAQAAASLAASEGGWRRFGLRERIALTGKAVRAALLARRTELANRCLLIHCRLLLQAGHPLRDIYTRLLLHAGYFRQEGSERHWRQAAEMAGFISELTGYRASEDPYVGANVKPNADEGFRAAGTDRVGERLAASYSLVTDCLLGKSSYQLAAPEQSLQSSRAQGYLLPFDIDFYSILLWKETCGQGNGRERAETARRMHASLRRLAKRAELRPETEQHKYLLARAELASLKPDSQRRAELWYEQAIELARQAGYGHEAGIGAECYARYGLRTGRSALAKVYLNEARDRFRSWGATAKTNDMEAKYGEWLSGKMAAGLGQIDPLSVILSARSLSSEMEMERLLQVLVHIMLQNAGAEYGALLINREGRWIVEAHGTIDALRIEPIPLEEAGQLIPAALVAYSASSMEEIVVQDAADSELFERSGQAGRTGIRSALCLPVLYQNRLIGLLYLENNLSTGVFTEKRLEVLRLLASQGAVALTNASLYSGIQHLKNHLEEQVEERTRKLELSMLAVAEAQAEMKVYAERNRIAQEIHDIVGHTLTSTVLQIEAGKRLMNRDLDRSLERFNEAQGLVRHSLNEIRNSVHMLKEDKYYDLEEALLRLIRETERNAGVTIRASIDPVPSATALHKKTIYHALQEGLTNGIRHGKCGQFRFLLQDRGSWLEFELEDDGMGVEQLERGFGLKTMDERVRQLKGSLAIESAPGQGCVLRIQMPY</sequence>
<dbReference type="InterPro" id="IPR003594">
    <property type="entry name" value="HATPase_dom"/>
</dbReference>
<dbReference type="InterPro" id="IPR029016">
    <property type="entry name" value="GAF-like_dom_sf"/>
</dbReference>
<dbReference type="SMART" id="SM00220">
    <property type="entry name" value="S_TKc"/>
    <property type="match status" value="1"/>
</dbReference>
<comment type="caution">
    <text evidence="12">The sequence shown here is derived from an EMBL/GenBank/DDBJ whole genome shotgun (WGS) entry which is preliminary data.</text>
</comment>
<evidence type="ECO:0000256" key="5">
    <source>
        <dbReference type="ARBA" id="ARBA00022741"/>
    </source>
</evidence>
<evidence type="ECO:0000313" key="12">
    <source>
        <dbReference type="EMBL" id="RED85003.1"/>
    </source>
</evidence>
<dbReference type="InterPro" id="IPR050482">
    <property type="entry name" value="Sensor_HK_TwoCompSys"/>
</dbReference>
<dbReference type="PROSITE" id="PS50109">
    <property type="entry name" value="HIS_KIN"/>
    <property type="match status" value="1"/>
</dbReference>
<feature type="domain" description="Protein kinase" evidence="10">
    <location>
        <begin position="7"/>
        <end position="270"/>
    </location>
</feature>
<dbReference type="InterPro" id="IPR011712">
    <property type="entry name" value="Sig_transdc_His_kin_sub3_dim/P"/>
</dbReference>
<dbReference type="InterPro" id="IPR003018">
    <property type="entry name" value="GAF"/>
</dbReference>
<dbReference type="Pfam" id="PF01590">
    <property type="entry name" value="GAF"/>
    <property type="match status" value="1"/>
</dbReference>
<dbReference type="SUPFAM" id="SSF55781">
    <property type="entry name" value="GAF domain-like"/>
    <property type="match status" value="1"/>
</dbReference>
<dbReference type="Pfam" id="PF00069">
    <property type="entry name" value="Pkinase"/>
    <property type="match status" value="1"/>
</dbReference>
<dbReference type="InterPro" id="IPR000719">
    <property type="entry name" value="Prot_kinase_dom"/>
</dbReference>
<accession>A0A3D9KF83</accession>
<keyword evidence="13" id="KW-1185">Reference proteome</keyword>
<feature type="domain" description="Histidine kinase" evidence="11">
    <location>
        <begin position="977"/>
        <end position="1156"/>
    </location>
</feature>
<dbReference type="PROSITE" id="PS50011">
    <property type="entry name" value="PROTEIN_KINASE_DOM"/>
    <property type="match status" value="1"/>
</dbReference>
<keyword evidence="4" id="KW-0808">Transferase</keyword>
<reference evidence="12 13" key="1">
    <citation type="submission" date="2018-07" db="EMBL/GenBank/DDBJ databases">
        <title>Genomic Encyclopedia of Type Strains, Phase III (KMG-III): the genomes of soil and plant-associated and newly described type strains.</title>
        <authorList>
            <person name="Whitman W."/>
        </authorList>
    </citation>
    <scope>NUCLEOTIDE SEQUENCE [LARGE SCALE GENOMIC DNA]</scope>
    <source>
        <strain evidence="12 13">CECT 7287</strain>
    </source>
</reference>
<dbReference type="AlphaFoldDB" id="A0A3D9KF83"/>
<proteinExistence type="predicted"/>
<dbReference type="CDD" id="cd16917">
    <property type="entry name" value="HATPase_UhpB-NarQ-NarX-like"/>
    <property type="match status" value="1"/>
</dbReference>
<dbReference type="Pfam" id="PF02518">
    <property type="entry name" value="HATPase_c"/>
    <property type="match status" value="1"/>
</dbReference>
<dbReference type="Proteomes" id="UP000256977">
    <property type="component" value="Unassembled WGS sequence"/>
</dbReference>
<gene>
    <name evidence="12" type="ORF">DFP98_1057</name>
</gene>
<keyword evidence="6 12" id="KW-0418">Kinase</keyword>
<dbReference type="EC" id="2.7.13.3" evidence="2"/>
<evidence type="ECO:0000256" key="7">
    <source>
        <dbReference type="ARBA" id="ARBA00022840"/>
    </source>
</evidence>
<dbReference type="PANTHER" id="PTHR24421:SF10">
    <property type="entry name" value="NITRATE_NITRITE SENSOR PROTEIN NARQ"/>
    <property type="match status" value="1"/>
</dbReference>
<dbReference type="Gene3D" id="3.30.565.10">
    <property type="entry name" value="Histidine kinase-like ATPase, C-terminal domain"/>
    <property type="match status" value="1"/>
</dbReference>
<feature type="compositionally biased region" description="Basic and acidic residues" evidence="9">
    <location>
        <begin position="286"/>
        <end position="310"/>
    </location>
</feature>
<keyword evidence="5" id="KW-0547">Nucleotide-binding</keyword>
<protein>
    <recommendedName>
        <fullName evidence="2">histidine kinase</fullName>
        <ecNumber evidence="2">2.7.13.3</ecNumber>
    </recommendedName>
</protein>
<evidence type="ECO:0000259" key="11">
    <source>
        <dbReference type="PROSITE" id="PS50109"/>
    </source>
</evidence>
<dbReference type="RefSeq" id="WP_220377069.1">
    <property type="nucleotide sequence ID" value="NZ_QRDZ01000005.1"/>
</dbReference>
<dbReference type="Gene3D" id="1.20.5.1930">
    <property type="match status" value="1"/>
</dbReference>
<evidence type="ECO:0000313" key="13">
    <source>
        <dbReference type="Proteomes" id="UP000256977"/>
    </source>
</evidence>
<keyword evidence="3" id="KW-0597">Phosphoprotein</keyword>
<dbReference type="InterPro" id="IPR005467">
    <property type="entry name" value="His_kinase_dom"/>
</dbReference>
<keyword evidence="7" id="KW-0067">ATP-binding</keyword>
<dbReference type="PANTHER" id="PTHR24421">
    <property type="entry name" value="NITRATE/NITRITE SENSOR PROTEIN NARX-RELATED"/>
    <property type="match status" value="1"/>
</dbReference>
<dbReference type="GO" id="GO:0000155">
    <property type="term" value="F:phosphorelay sensor kinase activity"/>
    <property type="evidence" value="ECO:0007669"/>
    <property type="project" value="InterPro"/>
</dbReference>
<dbReference type="SUPFAM" id="SSF55874">
    <property type="entry name" value="ATPase domain of HSP90 chaperone/DNA topoisomerase II/histidine kinase"/>
    <property type="match status" value="1"/>
</dbReference>
<dbReference type="InterPro" id="IPR036890">
    <property type="entry name" value="HATPase_C_sf"/>
</dbReference>
<dbReference type="Gene3D" id="1.10.510.10">
    <property type="entry name" value="Transferase(Phosphotransferase) domain 1"/>
    <property type="match status" value="1"/>
</dbReference>
<evidence type="ECO:0000256" key="6">
    <source>
        <dbReference type="ARBA" id="ARBA00022777"/>
    </source>
</evidence>
<organism evidence="12 13">
    <name type="scientific">Cohnella phaseoli</name>
    <dbReference type="NCBI Taxonomy" id="456490"/>
    <lineage>
        <taxon>Bacteria</taxon>
        <taxon>Bacillati</taxon>
        <taxon>Bacillota</taxon>
        <taxon>Bacilli</taxon>
        <taxon>Bacillales</taxon>
        <taxon>Paenibacillaceae</taxon>
        <taxon>Cohnella</taxon>
    </lineage>
</organism>
<dbReference type="InterPro" id="IPR011009">
    <property type="entry name" value="Kinase-like_dom_sf"/>
</dbReference>
<name>A0A3D9KF83_9BACL</name>
<evidence type="ECO:0000256" key="3">
    <source>
        <dbReference type="ARBA" id="ARBA00022553"/>
    </source>
</evidence>
<dbReference type="GO" id="GO:0046983">
    <property type="term" value="F:protein dimerization activity"/>
    <property type="evidence" value="ECO:0007669"/>
    <property type="project" value="InterPro"/>
</dbReference>
<keyword evidence="8" id="KW-0902">Two-component regulatory system</keyword>
<dbReference type="SMART" id="SM00065">
    <property type="entry name" value="GAF"/>
    <property type="match status" value="1"/>
</dbReference>
<dbReference type="EMBL" id="QRDZ01000005">
    <property type="protein sequence ID" value="RED85003.1"/>
    <property type="molecule type" value="Genomic_DNA"/>
</dbReference>
<evidence type="ECO:0000256" key="4">
    <source>
        <dbReference type="ARBA" id="ARBA00022679"/>
    </source>
</evidence>
<evidence type="ECO:0000256" key="9">
    <source>
        <dbReference type="SAM" id="MobiDB-lite"/>
    </source>
</evidence>
<dbReference type="GO" id="GO:0016020">
    <property type="term" value="C:membrane"/>
    <property type="evidence" value="ECO:0007669"/>
    <property type="project" value="InterPro"/>
</dbReference>
<evidence type="ECO:0000256" key="8">
    <source>
        <dbReference type="ARBA" id="ARBA00023012"/>
    </source>
</evidence>
<dbReference type="Pfam" id="PF07730">
    <property type="entry name" value="HisKA_3"/>
    <property type="match status" value="1"/>
</dbReference>
<feature type="region of interest" description="Disordered" evidence="9">
    <location>
        <begin position="284"/>
        <end position="310"/>
    </location>
</feature>
<dbReference type="Gene3D" id="3.30.450.40">
    <property type="match status" value="1"/>
</dbReference>
<evidence type="ECO:0000259" key="10">
    <source>
        <dbReference type="PROSITE" id="PS50011"/>
    </source>
</evidence>
<dbReference type="GO" id="GO:0005524">
    <property type="term" value="F:ATP binding"/>
    <property type="evidence" value="ECO:0007669"/>
    <property type="project" value="UniProtKB-KW"/>
</dbReference>